<dbReference type="PANTHER" id="PTHR43792">
    <property type="entry name" value="GNAT FAMILY, PUTATIVE (AFU_ORTHOLOGUE AFUA_3G00765)-RELATED-RELATED"/>
    <property type="match status" value="1"/>
</dbReference>
<feature type="domain" description="N-acetyltransferase" evidence="1">
    <location>
        <begin position="10"/>
        <end position="169"/>
    </location>
</feature>
<sequence>MTFRLETARLALRDWRDGDVEPFHAMGRDPRVMAFLGPLQSRAEVEAGIQRQHALSVELGHCFWALERLADGAFLGFCGLKPGPEGTPLHGRIEIGWRLAHHAWGHGYAREAAQAALDWGFAQLASDAIWAMTVPGNVRSRGLMERLGMRHLPGLDFDHPALPADSPLLRHVVYAAARPKY</sequence>
<protein>
    <submittedName>
        <fullName evidence="2">GNAT family N-acetyltransferase</fullName>
    </submittedName>
</protein>
<accession>A0ABT6CG91</accession>
<proteinExistence type="predicted"/>
<dbReference type="Pfam" id="PF13302">
    <property type="entry name" value="Acetyltransf_3"/>
    <property type="match status" value="1"/>
</dbReference>
<dbReference type="Proteomes" id="UP001222770">
    <property type="component" value="Unassembled WGS sequence"/>
</dbReference>
<dbReference type="PANTHER" id="PTHR43792:SF1">
    <property type="entry name" value="N-ACETYLTRANSFERASE DOMAIN-CONTAINING PROTEIN"/>
    <property type="match status" value="1"/>
</dbReference>
<evidence type="ECO:0000313" key="3">
    <source>
        <dbReference type="Proteomes" id="UP001222770"/>
    </source>
</evidence>
<dbReference type="RefSeq" id="WP_277276144.1">
    <property type="nucleotide sequence ID" value="NZ_JAROCY010000005.1"/>
</dbReference>
<reference evidence="2 3" key="1">
    <citation type="submission" date="2023-03" db="EMBL/GenBank/DDBJ databases">
        <title>Novosphingobium cyanobacteriorum sp. nov., isolated from a eutrophic reservoir during the Microcystis bloom period.</title>
        <authorList>
            <person name="Kang M."/>
            <person name="Le V."/>
            <person name="Ko S.-R."/>
            <person name="Lee S.-A."/>
            <person name="Ahn C.-Y."/>
        </authorList>
    </citation>
    <scope>NUCLEOTIDE SEQUENCE [LARGE SCALE GENOMIC DNA]</scope>
    <source>
        <strain evidence="2 3">HBC54</strain>
    </source>
</reference>
<name>A0ABT6CG91_9SPHN</name>
<dbReference type="Gene3D" id="3.40.630.30">
    <property type="match status" value="1"/>
</dbReference>
<gene>
    <name evidence="2" type="ORF">POM99_07025</name>
</gene>
<dbReference type="InterPro" id="IPR016181">
    <property type="entry name" value="Acyl_CoA_acyltransferase"/>
</dbReference>
<dbReference type="InterPro" id="IPR000182">
    <property type="entry name" value="GNAT_dom"/>
</dbReference>
<dbReference type="PROSITE" id="PS51186">
    <property type="entry name" value="GNAT"/>
    <property type="match status" value="1"/>
</dbReference>
<evidence type="ECO:0000313" key="2">
    <source>
        <dbReference type="EMBL" id="MDF8332946.1"/>
    </source>
</evidence>
<keyword evidence="3" id="KW-1185">Reference proteome</keyword>
<organism evidence="2 3">
    <name type="scientific">Novosphingobium cyanobacteriorum</name>
    <dbReference type="NCBI Taxonomy" id="3024215"/>
    <lineage>
        <taxon>Bacteria</taxon>
        <taxon>Pseudomonadati</taxon>
        <taxon>Pseudomonadota</taxon>
        <taxon>Alphaproteobacteria</taxon>
        <taxon>Sphingomonadales</taxon>
        <taxon>Sphingomonadaceae</taxon>
        <taxon>Novosphingobium</taxon>
    </lineage>
</organism>
<evidence type="ECO:0000259" key="1">
    <source>
        <dbReference type="PROSITE" id="PS51186"/>
    </source>
</evidence>
<dbReference type="InterPro" id="IPR051531">
    <property type="entry name" value="N-acetyltransferase"/>
</dbReference>
<dbReference type="EMBL" id="JAROCY010000005">
    <property type="protein sequence ID" value="MDF8332946.1"/>
    <property type="molecule type" value="Genomic_DNA"/>
</dbReference>
<comment type="caution">
    <text evidence="2">The sequence shown here is derived from an EMBL/GenBank/DDBJ whole genome shotgun (WGS) entry which is preliminary data.</text>
</comment>
<dbReference type="SUPFAM" id="SSF55729">
    <property type="entry name" value="Acyl-CoA N-acyltransferases (Nat)"/>
    <property type="match status" value="1"/>
</dbReference>